<evidence type="ECO:0000256" key="4">
    <source>
        <dbReference type="ARBA" id="ARBA00022692"/>
    </source>
</evidence>
<dbReference type="PANTHER" id="PTHR37937:SF1">
    <property type="entry name" value="CONJUGATIVE TRANSFER: DNA TRANSPORT"/>
    <property type="match status" value="1"/>
</dbReference>
<gene>
    <name evidence="8" type="ORF">LMG9449_2063</name>
</gene>
<dbReference type="InterPro" id="IPR051539">
    <property type="entry name" value="T4SS-coupling_protein"/>
</dbReference>
<accession>A0A0V8DRW4</accession>
<dbReference type="NCBIfam" id="NF045973">
    <property type="entry name" value="conju_CD1115"/>
    <property type="match status" value="1"/>
</dbReference>
<keyword evidence="6 7" id="KW-0472">Membrane</keyword>
<comment type="similarity">
    <text evidence="2">Belongs to the VirD4/TraG family.</text>
</comment>
<evidence type="ECO:0000256" key="2">
    <source>
        <dbReference type="ARBA" id="ARBA00008806"/>
    </source>
</evidence>
<dbReference type="RefSeq" id="WP_058225191.1">
    <property type="nucleotide sequence ID" value="NZ_LKLS01000155.1"/>
</dbReference>
<comment type="subcellular location">
    <subcellularLocation>
        <location evidence="1">Cell membrane</location>
        <topology evidence="1">Multi-pass membrane protein</topology>
    </subcellularLocation>
</comment>
<keyword evidence="3" id="KW-1003">Cell membrane</keyword>
<keyword evidence="4 7" id="KW-0812">Transmembrane</keyword>
<evidence type="ECO:0000256" key="6">
    <source>
        <dbReference type="ARBA" id="ARBA00023136"/>
    </source>
</evidence>
<proteinExistence type="inferred from homology"/>
<evidence type="ECO:0000256" key="1">
    <source>
        <dbReference type="ARBA" id="ARBA00004651"/>
    </source>
</evidence>
<evidence type="ECO:0000256" key="3">
    <source>
        <dbReference type="ARBA" id="ARBA00022475"/>
    </source>
</evidence>
<feature type="transmembrane region" description="Helical" evidence="7">
    <location>
        <begin position="59"/>
        <end position="79"/>
    </location>
</feature>
<dbReference type="Proteomes" id="UP000053612">
    <property type="component" value="Unassembled WGS sequence"/>
</dbReference>
<organism evidence="8 9">
    <name type="scientific">Lactococcus lactis subsp. lactis</name>
    <name type="common">Streptococcus lactis</name>
    <dbReference type="NCBI Taxonomy" id="1360"/>
    <lineage>
        <taxon>Bacteria</taxon>
        <taxon>Bacillati</taxon>
        <taxon>Bacillota</taxon>
        <taxon>Bacilli</taxon>
        <taxon>Lactobacillales</taxon>
        <taxon>Streptococcaceae</taxon>
        <taxon>Lactococcus</taxon>
    </lineage>
</organism>
<dbReference type="Pfam" id="PF02534">
    <property type="entry name" value="T4SS-DNA_transf"/>
    <property type="match status" value="1"/>
</dbReference>
<dbReference type="SUPFAM" id="SSF52540">
    <property type="entry name" value="P-loop containing nucleoside triphosphate hydrolases"/>
    <property type="match status" value="1"/>
</dbReference>
<sequence length="611" mass="70626">MVKKTKIILLSILAIFIGVFFNHFTYYFLLEKSDGIYKLINCLEKVTSSPYLFFSIQTYPLLLFLLGLFIGGLILILSLGTGKYRQGKEYGSATWATKGQLKPFQAKPPKIKKGETPPEEDMNIILSKDIKMSLPTHSMPFKYQRNKNILLIAGAGAGKTEMFVKPNLSQLHSSYVVTDPKGKLLHETGKMMSEHGYTIKCFNVNDFSNSNKFNPFKYIQDEVTLKRVIQCIIDATNGENSKKGEPFWDKSEELLLSSLFSMLYYNYKDEVERNPDKEIELPKLYEVSDLIRLLNRTDEETPSPLELAFEGFEEDFGSDNYAVTQFNSFKNYKGKTRSSVLAIATARFSMFDLKDIREVLDDDELDIDSWIDKKTIVYLPIPDMDTTFNFLTTMIFVLAFRTLEYKIDNIPPKNEYLHVRFILDEFANLGKIPNIKEGLAVFRSREMSINIILQNLNQLRALYKDDWQSFVGNCDTIMYLSGSTEPETEKFFSERAGKETIDMRKQTENRGGQGSYSINHDVLGRDLITKDEVNRLPRDECLISISSMPMYKGKKFKFNGHKRSSEWSRSSNDENWFDFKPVHKKKIVNVVEEETLKDDEYVENIYSQFND</sequence>
<dbReference type="PATRIC" id="fig|1360.109.peg.995"/>
<dbReference type="CDD" id="cd01127">
    <property type="entry name" value="TrwB_TraG_TraD_VirD4"/>
    <property type="match status" value="1"/>
</dbReference>
<dbReference type="PANTHER" id="PTHR37937">
    <property type="entry name" value="CONJUGATIVE TRANSFER: DNA TRANSPORT"/>
    <property type="match status" value="1"/>
</dbReference>
<comment type="caution">
    <text evidence="8">The sequence shown here is derived from an EMBL/GenBank/DDBJ whole genome shotgun (WGS) entry which is preliminary data.</text>
</comment>
<feature type="transmembrane region" description="Helical" evidence="7">
    <location>
        <begin position="7"/>
        <end position="29"/>
    </location>
</feature>
<dbReference type="InterPro" id="IPR003688">
    <property type="entry name" value="TraG/VirD4"/>
</dbReference>
<keyword evidence="5 7" id="KW-1133">Transmembrane helix</keyword>
<dbReference type="AlphaFoldDB" id="A0A0V8DRW4"/>
<protein>
    <submittedName>
        <fullName evidence="8">TrsK-like protein</fullName>
    </submittedName>
</protein>
<name>A0A0V8DRW4_LACLL</name>
<evidence type="ECO:0000313" key="9">
    <source>
        <dbReference type="Proteomes" id="UP000053612"/>
    </source>
</evidence>
<reference evidence="9" key="1">
    <citation type="submission" date="2015-10" db="EMBL/GenBank/DDBJ databases">
        <title>Draft Genome Sequences of 11 Lactococcus lactis subspecies cremoris strains.</title>
        <authorList>
            <person name="Wels M."/>
            <person name="Backus L."/>
            <person name="Boekhorst J."/>
            <person name="Dijkstra A."/>
            <person name="Beerthuizen M."/>
            <person name="Kelly W."/>
            <person name="Siezen R."/>
            <person name="Bachmann H."/>
            <person name="Van Hijum S."/>
        </authorList>
    </citation>
    <scope>NUCLEOTIDE SEQUENCE [LARGE SCALE GENOMIC DNA]</scope>
    <source>
        <strain evidence="9">LMG9449</strain>
    </source>
</reference>
<evidence type="ECO:0000313" key="8">
    <source>
        <dbReference type="EMBL" id="KSU16406.1"/>
    </source>
</evidence>
<evidence type="ECO:0000256" key="7">
    <source>
        <dbReference type="SAM" id="Phobius"/>
    </source>
</evidence>
<dbReference type="GO" id="GO:0005886">
    <property type="term" value="C:plasma membrane"/>
    <property type="evidence" value="ECO:0007669"/>
    <property type="project" value="UniProtKB-SubCell"/>
</dbReference>
<dbReference type="Gene3D" id="3.40.50.300">
    <property type="entry name" value="P-loop containing nucleotide triphosphate hydrolases"/>
    <property type="match status" value="1"/>
</dbReference>
<evidence type="ECO:0000256" key="5">
    <source>
        <dbReference type="ARBA" id="ARBA00022989"/>
    </source>
</evidence>
<dbReference type="EMBL" id="LKLS01000155">
    <property type="protein sequence ID" value="KSU16406.1"/>
    <property type="molecule type" value="Genomic_DNA"/>
</dbReference>
<dbReference type="InterPro" id="IPR027417">
    <property type="entry name" value="P-loop_NTPase"/>
</dbReference>